<dbReference type="InterPro" id="IPR001916">
    <property type="entry name" value="Glyco_hydro_22"/>
</dbReference>
<keyword evidence="3" id="KW-1015">Disulfide bond</keyword>
<dbReference type="GO" id="GO:0003796">
    <property type="term" value="F:lysozyme activity"/>
    <property type="evidence" value="ECO:0007669"/>
    <property type="project" value="UniProtKB-EC"/>
</dbReference>
<keyword evidence="2" id="KW-0929">Antimicrobial</keyword>
<dbReference type="PANTHER" id="PTHR11407:SF63">
    <property type="entry name" value="LYSOZYME C"/>
    <property type="match status" value="1"/>
</dbReference>
<dbReference type="EC" id="3.2.1.17" evidence="1"/>
<accession>A0A8D2JCL1</accession>
<feature type="chain" id="PRO_5034475780" description="lysozyme" evidence="4">
    <location>
        <begin position="23"/>
        <end position="143"/>
    </location>
</feature>
<dbReference type="InterPro" id="IPR023346">
    <property type="entry name" value="Lysozyme-like_dom_sf"/>
</dbReference>
<evidence type="ECO:0000256" key="3">
    <source>
        <dbReference type="ARBA" id="ARBA00023157"/>
    </source>
</evidence>
<dbReference type="AlphaFoldDB" id="A0A8D2JCL1"/>
<dbReference type="PROSITE" id="PS51348">
    <property type="entry name" value="GLYCOSYL_HYDROL_F22_2"/>
    <property type="match status" value="1"/>
</dbReference>
<protein>
    <recommendedName>
        <fullName evidence="1">lysozyme</fullName>
        <ecNumber evidence="1">3.2.1.17</ecNumber>
    </recommendedName>
</protein>
<evidence type="ECO:0000256" key="1">
    <source>
        <dbReference type="ARBA" id="ARBA00012732"/>
    </source>
</evidence>
<reference evidence="5" key="2">
    <citation type="submission" date="2025-09" db="UniProtKB">
        <authorList>
            <consortium name="Ensembl"/>
        </authorList>
    </citation>
    <scope>IDENTIFICATION</scope>
</reference>
<evidence type="ECO:0000313" key="6">
    <source>
        <dbReference type="Proteomes" id="UP000694545"/>
    </source>
</evidence>
<keyword evidence="6" id="KW-1185">Reference proteome</keyword>
<dbReference type="Gene3D" id="1.10.530.10">
    <property type="match status" value="1"/>
</dbReference>
<keyword evidence="2" id="KW-0081">Bacteriolytic enzyme</keyword>
<dbReference type="GO" id="GO:0042742">
    <property type="term" value="P:defense response to bacterium"/>
    <property type="evidence" value="ECO:0007669"/>
    <property type="project" value="UniProtKB-KW"/>
</dbReference>
<proteinExistence type="predicted"/>
<dbReference type="Proteomes" id="UP000694545">
    <property type="component" value="Unplaced"/>
</dbReference>
<dbReference type="SUPFAM" id="SSF53955">
    <property type="entry name" value="Lysozyme-like"/>
    <property type="match status" value="1"/>
</dbReference>
<dbReference type="GO" id="GO:0031640">
    <property type="term" value="P:killing of cells of another organism"/>
    <property type="evidence" value="ECO:0007669"/>
    <property type="project" value="UniProtKB-KW"/>
</dbReference>
<dbReference type="Pfam" id="PF00062">
    <property type="entry name" value="Lys"/>
    <property type="match status" value="1"/>
</dbReference>
<keyword evidence="4" id="KW-0732">Signal</keyword>
<reference evidence="5" key="1">
    <citation type="submission" date="2025-08" db="UniProtKB">
        <authorList>
            <consortium name="Ensembl"/>
        </authorList>
    </citation>
    <scope>IDENTIFICATION</scope>
</reference>
<name>A0A8D2JCL1_VARKO</name>
<evidence type="ECO:0000313" key="5">
    <source>
        <dbReference type="Ensembl" id="ENSVKKP00000012680.1"/>
    </source>
</evidence>
<evidence type="ECO:0000256" key="4">
    <source>
        <dbReference type="SAM" id="SignalP"/>
    </source>
</evidence>
<dbReference type="PANTHER" id="PTHR11407">
    <property type="entry name" value="LYSOZYME C"/>
    <property type="match status" value="1"/>
</dbReference>
<sequence>MKLLLFLGLSLLAVLVVPSAEGKIFQRCELARVLKQLMARCSAGVCLAQHESSYNTAAVHDNGRSRDYGIFQINKLLDDNIADDIACGKQIGCRALWNGVLWGLEGRNRRGNREELMGQLQAPFCSHKLPSEAKPVLMGYKPW</sequence>
<dbReference type="SMART" id="SM00263">
    <property type="entry name" value="LYZ1"/>
    <property type="match status" value="1"/>
</dbReference>
<feature type="signal peptide" evidence="4">
    <location>
        <begin position="1"/>
        <end position="22"/>
    </location>
</feature>
<organism evidence="5 6">
    <name type="scientific">Varanus komodoensis</name>
    <name type="common">Komodo dragon</name>
    <dbReference type="NCBI Taxonomy" id="61221"/>
    <lineage>
        <taxon>Eukaryota</taxon>
        <taxon>Metazoa</taxon>
        <taxon>Chordata</taxon>
        <taxon>Craniata</taxon>
        <taxon>Vertebrata</taxon>
        <taxon>Euteleostomi</taxon>
        <taxon>Lepidosauria</taxon>
        <taxon>Squamata</taxon>
        <taxon>Bifurcata</taxon>
        <taxon>Unidentata</taxon>
        <taxon>Episquamata</taxon>
        <taxon>Toxicofera</taxon>
        <taxon>Anguimorpha</taxon>
        <taxon>Paleoanguimorpha</taxon>
        <taxon>Varanoidea</taxon>
        <taxon>Varanidae</taxon>
        <taxon>Varanus</taxon>
    </lineage>
</organism>
<evidence type="ECO:0000256" key="2">
    <source>
        <dbReference type="ARBA" id="ARBA00022638"/>
    </source>
</evidence>
<dbReference type="Ensembl" id="ENSVKKT00000012985.1">
    <property type="protein sequence ID" value="ENSVKKP00000012680.1"/>
    <property type="gene ID" value="ENSVKKG00000008789.1"/>
</dbReference>